<dbReference type="EMBL" id="WBVO01000010">
    <property type="protein sequence ID" value="KAB2807722.1"/>
    <property type="molecule type" value="Genomic_DNA"/>
</dbReference>
<feature type="chain" id="PRO_5026728664" description="YARHG domain-containing protein" evidence="1">
    <location>
        <begin position="17"/>
        <end position="381"/>
    </location>
</feature>
<organism evidence="2 3">
    <name type="scientific">Phaeocystidibacter luteus</name>
    <dbReference type="NCBI Taxonomy" id="911197"/>
    <lineage>
        <taxon>Bacteria</taxon>
        <taxon>Pseudomonadati</taxon>
        <taxon>Bacteroidota</taxon>
        <taxon>Flavobacteriia</taxon>
        <taxon>Flavobacteriales</taxon>
        <taxon>Phaeocystidibacteraceae</taxon>
        <taxon>Phaeocystidibacter</taxon>
    </lineage>
</organism>
<protein>
    <recommendedName>
        <fullName evidence="4">YARHG domain-containing protein</fullName>
    </recommendedName>
</protein>
<reference evidence="2 3" key="1">
    <citation type="submission" date="2019-09" db="EMBL/GenBank/DDBJ databases">
        <title>Genomes of family Cryomorphaceae.</title>
        <authorList>
            <person name="Bowman J.P."/>
        </authorList>
    </citation>
    <scope>NUCLEOTIDE SEQUENCE [LARGE SCALE GENOMIC DNA]</scope>
    <source>
        <strain evidence="2 3">LMG 25704</strain>
    </source>
</reference>
<keyword evidence="3" id="KW-1185">Reference proteome</keyword>
<proteinExistence type="predicted"/>
<gene>
    <name evidence="2" type="ORF">F8C67_11825</name>
</gene>
<dbReference type="Proteomes" id="UP000468650">
    <property type="component" value="Unassembled WGS sequence"/>
</dbReference>
<evidence type="ECO:0008006" key="4">
    <source>
        <dbReference type="Google" id="ProtNLM"/>
    </source>
</evidence>
<feature type="signal peptide" evidence="1">
    <location>
        <begin position="1"/>
        <end position="16"/>
    </location>
</feature>
<evidence type="ECO:0000313" key="2">
    <source>
        <dbReference type="EMBL" id="KAB2807722.1"/>
    </source>
</evidence>
<dbReference type="OrthoDB" id="7054664at2"/>
<dbReference type="AlphaFoldDB" id="A0A6N6RJQ8"/>
<evidence type="ECO:0000313" key="3">
    <source>
        <dbReference type="Proteomes" id="UP000468650"/>
    </source>
</evidence>
<evidence type="ECO:0000256" key="1">
    <source>
        <dbReference type="SAM" id="SignalP"/>
    </source>
</evidence>
<accession>A0A6N6RJQ8</accession>
<comment type="caution">
    <text evidence="2">The sequence shown here is derived from an EMBL/GenBank/DDBJ whole genome shotgun (WGS) entry which is preliminary data.</text>
</comment>
<keyword evidence="1" id="KW-0732">Signal</keyword>
<sequence>MKLLLPLVFCSTIAFAQSNPRVYVTDTSLYHQSLIDHWLELNPNSLYISHDTIVVDGHVNSPILLPTDLPLNEEVHYKGAKGDTLFQMLITRQNYTTLEYHMHGSIHGDVYFIRQGTAVINPAFYFGFESIYNDEEGNAFGMIRYDVQDIEFSASLVLPMGTDELMEYRESMDGYSFNLRFVNPAYQKSTEQFSCKEFRFASAQEHADTLLFLMQRIQNSGGKAKMKWEQAFFCAFPSSFHEMIGLFGIDDIRGPGPLYDFQVGGPVLRQFNQLATIPDSTFFHKYISICVEGEYHADLIQGGFGIATRIQSKPEAFVKALSSIPDYKRLSVFKYIFDGPAPDNETNQAILKALDEAIRPHSEREADILNQAYREVVEKWK</sequence>
<name>A0A6N6RJQ8_9FLAO</name>
<dbReference type="RefSeq" id="WP_151668063.1">
    <property type="nucleotide sequence ID" value="NZ_WBVO01000010.1"/>
</dbReference>